<evidence type="ECO:0000256" key="3">
    <source>
        <dbReference type="ARBA" id="ARBA00022777"/>
    </source>
</evidence>
<evidence type="ECO:0000313" key="8">
    <source>
        <dbReference type="Proteomes" id="UP000613512"/>
    </source>
</evidence>
<evidence type="ECO:0000256" key="2">
    <source>
        <dbReference type="ARBA" id="ARBA00022741"/>
    </source>
</evidence>
<dbReference type="InterPro" id="IPR003594">
    <property type="entry name" value="HATPase_dom"/>
</dbReference>
<dbReference type="InterPro" id="IPR050640">
    <property type="entry name" value="Bact_2-comp_sensor_kinase"/>
</dbReference>
<dbReference type="Gene3D" id="3.30.565.10">
    <property type="entry name" value="Histidine kinase-like ATPase, C-terminal domain"/>
    <property type="match status" value="1"/>
</dbReference>
<dbReference type="SUPFAM" id="SSF55874">
    <property type="entry name" value="ATPase domain of HSP90 chaperone/DNA topoisomerase II/histidine kinase"/>
    <property type="match status" value="1"/>
</dbReference>
<evidence type="ECO:0000313" key="7">
    <source>
        <dbReference type="EMBL" id="GGA75864.1"/>
    </source>
</evidence>
<dbReference type="PANTHER" id="PTHR34220:SF7">
    <property type="entry name" value="SENSOR HISTIDINE KINASE YPDA"/>
    <property type="match status" value="1"/>
</dbReference>
<dbReference type="GO" id="GO:0000160">
    <property type="term" value="P:phosphorelay signal transduction system"/>
    <property type="evidence" value="ECO:0007669"/>
    <property type="project" value="UniProtKB-KW"/>
</dbReference>
<evidence type="ECO:0000256" key="5">
    <source>
        <dbReference type="ARBA" id="ARBA00023012"/>
    </source>
</evidence>
<sequence length="146" mass="16153">MLPPLSIQPLVENAVNHGIIQVAGSGTVTIQINEHLSNIEIVVKDDGRGMSQEKTEQLLNKEIKSGNERTSVGLKNVDSRLKQLYGEGLIIQSSPNRGATVSFLFPKRLTINGKVHICLSSSWADVYLIFYITIKFVSLFSFQPLL</sequence>
<feature type="domain" description="Histidine kinase" evidence="6">
    <location>
        <begin position="1"/>
        <end position="109"/>
    </location>
</feature>
<evidence type="ECO:0000256" key="1">
    <source>
        <dbReference type="ARBA" id="ARBA00022679"/>
    </source>
</evidence>
<keyword evidence="1" id="KW-0808">Transferase</keyword>
<keyword evidence="3" id="KW-0418">Kinase</keyword>
<dbReference type="InterPro" id="IPR036890">
    <property type="entry name" value="HATPase_C_sf"/>
</dbReference>
<dbReference type="PROSITE" id="PS50109">
    <property type="entry name" value="HIS_KIN"/>
    <property type="match status" value="1"/>
</dbReference>
<accession>A0A916W7Q7</accession>
<dbReference type="EMBL" id="BMEY01000008">
    <property type="protein sequence ID" value="GGA75864.1"/>
    <property type="molecule type" value="Genomic_DNA"/>
</dbReference>
<dbReference type="RefSeq" id="WP_188384466.1">
    <property type="nucleotide sequence ID" value="NZ_BMEY01000008.1"/>
</dbReference>
<keyword evidence="5" id="KW-0902">Two-component regulatory system</keyword>
<dbReference type="GO" id="GO:0016301">
    <property type="term" value="F:kinase activity"/>
    <property type="evidence" value="ECO:0007669"/>
    <property type="project" value="UniProtKB-KW"/>
</dbReference>
<keyword evidence="4" id="KW-0067">ATP-binding</keyword>
<name>A0A916W7Q7_9BACI</name>
<organism evidence="7 8">
    <name type="scientific">Ornithinibacillus halotolerans</name>
    <dbReference type="NCBI Taxonomy" id="1274357"/>
    <lineage>
        <taxon>Bacteria</taxon>
        <taxon>Bacillati</taxon>
        <taxon>Bacillota</taxon>
        <taxon>Bacilli</taxon>
        <taxon>Bacillales</taxon>
        <taxon>Bacillaceae</taxon>
        <taxon>Ornithinibacillus</taxon>
    </lineage>
</organism>
<protein>
    <recommendedName>
        <fullName evidence="6">Histidine kinase domain-containing protein</fullName>
    </recommendedName>
</protein>
<proteinExistence type="predicted"/>
<dbReference type="Proteomes" id="UP000613512">
    <property type="component" value="Unassembled WGS sequence"/>
</dbReference>
<reference evidence="7" key="2">
    <citation type="submission" date="2020-09" db="EMBL/GenBank/DDBJ databases">
        <authorList>
            <person name="Sun Q."/>
            <person name="Zhou Y."/>
        </authorList>
    </citation>
    <scope>NUCLEOTIDE SEQUENCE</scope>
    <source>
        <strain evidence="7">CGMCC 1.12408</strain>
    </source>
</reference>
<dbReference type="SMART" id="SM00387">
    <property type="entry name" value="HATPase_c"/>
    <property type="match status" value="1"/>
</dbReference>
<dbReference type="PANTHER" id="PTHR34220">
    <property type="entry name" value="SENSOR HISTIDINE KINASE YPDA"/>
    <property type="match status" value="1"/>
</dbReference>
<comment type="caution">
    <text evidence="7">The sequence shown here is derived from an EMBL/GenBank/DDBJ whole genome shotgun (WGS) entry which is preliminary data.</text>
</comment>
<dbReference type="GO" id="GO:0005524">
    <property type="term" value="F:ATP binding"/>
    <property type="evidence" value="ECO:0007669"/>
    <property type="project" value="UniProtKB-KW"/>
</dbReference>
<dbReference type="InterPro" id="IPR005467">
    <property type="entry name" value="His_kinase_dom"/>
</dbReference>
<dbReference type="Pfam" id="PF02518">
    <property type="entry name" value="HATPase_c"/>
    <property type="match status" value="1"/>
</dbReference>
<evidence type="ECO:0000256" key="4">
    <source>
        <dbReference type="ARBA" id="ARBA00022840"/>
    </source>
</evidence>
<gene>
    <name evidence="7" type="ORF">GCM10008025_19400</name>
</gene>
<keyword evidence="8" id="KW-1185">Reference proteome</keyword>
<reference evidence="7" key="1">
    <citation type="journal article" date="2014" name="Int. J. Syst. Evol. Microbiol.">
        <title>Complete genome sequence of Corynebacterium casei LMG S-19264T (=DSM 44701T), isolated from a smear-ripened cheese.</title>
        <authorList>
            <consortium name="US DOE Joint Genome Institute (JGI-PGF)"/>
            <person name="Walter F."/>
            <person name="Albersmeier A."/>
            <person name="Kalinowski J."/>
            <person name="Ruckert C."/>
        </authorList>
    </citation>
    <scope>NUCLEOTIDE SEQUENCE</scope>
    <source>
        <strain evidence="7">CGMCC 1.12408</strain>
    </source>
</reference>
<keyword evidence="2" id="KW-0547">Nucleotide-binding</keyword>
<dbReference type="AlphaFoldDB" id="A0A916W7Q7"/>
<evidence type="ECO:0000259" key="6">
    <source>
        <dbReference type="PROSITE" id="PS50109"/>
    </source>
</evidence>